<evidence type="ECO:0000313" key="2">
    <source>
        <dbReference type="Proteomes" id="UP001305647"/>
    </source>
</evidence>
<dbReference type="InterPro" id="IPR024222">
    <property type="entry name" value="Ten1_fungal"/>
</dbReference>
<dbReference type="GO" id="GO:0043047">
    <property type="term" value="F:single-stranded telomeric DNA binding"/>
    <property type="evidence" value="ECO:0007669"/>
    <property type="project" value="InterPro"/>
</dbReference>
<dbReference type="Gene3D" id="2.40.50.140">
    <property type="entry name" value="Nucleic acid-binding proteins"/>
    <property type="match status" value="1"/>
</dbReference>
<dbReference type="GO" id="GO:1990879">
    <property type="term" value="C:CST complex"/>
    <property type="evidence" value="ECO:0007669"/>
    <property type="project" value="InterPro"/>
</dbReference>
<dbReference type="GO" id="GO:0016233">
    <property type="term" value="P:telomere capping"/>
    <property type="evidence" value="ECO:0007669"/>
    <property type="project" value="InterPro"/>
</dbReference>
<protein>
    <recommendedName>
        <fullName evidence="3">CST complex subunit Ten1</fullName>
    </recommendedName>
</protein>
<proteinExistence type="predicted"/>
<evidence type="ECO:0000313" key="1">
    <source>
        <dbReference type="EMBL" id="KAK4104141.1"/>
    </source>
</evidence>
<dbReference type="Proteomes" id="UP001305647">
    <property type="component" value="Unassembled WGS sequence"/>
</dbReference>
<organism evidence="1 2">
    <name type="scientific">Parathielavia hyrcaniae</name>
    <dbReference type="NCBI Taxonomy" id="113614"/>
    <lineage>
        <taxon>Eukaryota</taxon>
        <taxon>Fungi</taxon>
        <taxon>Dikarya</taxon>
        <taxon>Ascomycota</taxon>
        <taxon>Pezizomycotina</taxon>
        <taxon>Sordariomycetes</taxon>
        <taxon>Sordariomycetidae</taxon>
        <taxon>Sordariales</taxon>
        <taxon>Chaetomiaceae</taxon>
        <taxon>Parathielavia</taxon>
    </lineage>
</organism>
<accession>A0AAN6T4Q2</accession>
<dbReference type="AlphaFoldDB" id="A0AAN6T4Q2"/>
<dbReference type="Pfam" id="PF12658">
    <property type="entry name" value="Ten1"/>
    <property type="match status" value="1"/>
</dbReference>
<gene>
    <name evidence="1" type="ORF">N658DRAFT_419820</name>
</gene>
<sequence length="140" mass="15211">MSYGPRPAQLCLLSGLPKKQVGDKVRFLGCVVSYSLVSRVLTLEHRLPEQAHSTRALVDVKLVLESLGMEQTSVGEWVNVVGYLTDIAPLADGKESDRGSLAVHAQAVFVWSAGPFDIRRYERSLKALGQTSSASCHDVS</sequence>
<keyword evidence="2" id="KW-1185">Reference proteome</keyword>
<evidence type="ECO:0008006" key="3">
    <source>
        <dbReference type="Google" id="ProtNLM"/>
    </source>
</evidence>
<name>A0AAN6T4Q2_9PEZI</name>
<dbReference type="InterPro" id="IPR012340">
    <property type="entry name" value="NA-bd_OB-fold"/>
</dbReference>
<reference evidence="1" key="1">
    <citation type="journal article" date="2023" name="Mol. Phylogenet. Evol.">
        <title>Genome-scale phylogeny and comparative genomics of the fungal order Sordariales.</title>
        <authorList>
            <person name="Hensen N."/>
            <person name="Bonometti L."/>
            <person name="Westerberg I."/>
            <person name="Brannstrom I.O."/>
            <person name="Guillou S."/>
            <person name="Cros-Aarteil S."/>
            <person name="Calhoun S."/>
            <person name="Haridas S."/>
            <person name="Kuo A."/>
            <person name="Mondo S."/>
            <person name="Pangilinan J."/>
            <person name="Riley R."/>
            <person name="LaButti K."/>
            <person name="Andreopoulos B."/>
            <person name="Lipzen A."/>
            <person name="Chen C."/>
            <person name="Yan M."/>
            <person name="Daum C."/>
            <person name="Ng V."/>
            <person name="Clum A."/>
            <person name="Steindorff A."/>
            <person name="Ohm R.A."/>
            <person name="Martin F."/>
            <person name="Silar P."/>
            <person name="Natvig D.O."/>
            <person name="Lalanne C."/>
            <person name="Gautier V."/>
            <person name="Ament-Velasquez S.L."/>
            <person name="Kruys A."/>
            <person name="Hutchinson M.I."/>
            <person name="Powell A.J."/>
            <person name="Barry K."/>
            <person name="Miller A.N."/>
            <person name="Grigoriev I.V."/>
            <person name="Debuchy R."/>
            <person name="Gladieux P."/>
            <person name="Hiltunen Thoren M."/>
            <person name="Johannesson H."/>
        </authorList>
    </citation>
    <scope>NUCLEOTIDE SEQUENCE</scope>
    <source>
        <strain evidence="1">CBS 757.83</strain>
    </source>
</reference>
<reference evidence="1" key="2">
    <citation type="submission" date="2023-05" db="EMBL/GenBank/DDBJ databases">
        <authorList>
            <consortium name="Lawrence Berkeley National Laboratory"/>
            <person name="Steindorff A."/>
            <person name="Hensen N."/>
            <person name="Bonometti L."/>
            <person name="Westerberg I."/>
            <person name="Brannstrom I.O."/>
            <person name="Guillou S."/>
            <person name="Cros-Aarteil S."/>
            <person name="Calhoun S."/>
            <person name="Haridas S."/>
            <person name="Kuo A."/>
            <person name="Mondo S."/>
            <person name="Pangilinan J."/>
            <person name="Riley R."/>
            <person name="Labutti K."/>
            <person name="Andreopoulos B."/>
            <person name="Lipzen A."/>
            <person name="Chen C."/>
            <person name="Yanf M."/>
            <person name="Daum C."/>
            <person name="Ng V."/>
            <person name="Clum A."/>
            <person name="Ohm R."/>
            <person name="Martin F."/>
            <person name="Silar P."/>
            <person name="Natvig D."/>
            <person name="Lalanne C."/>
            <person name="Gautier V."/>
            <person name="Ament-Velasquez S.L."/>
            <person name="Kruys A."/>
            <person name="Hutchinson M.I."/>
            <person name="Powell A.J."/>
            <person name="Barry K."/>
            <person name="Miller A.N."/>
            <person name="Grigoriev I.V."/>
            <person name="Debuchy R."/>
            <person name="Gladieux P."/>
            <person name="Thoren M.H."/>
            <person name="Johannesson H."/>
        </authorList>
    </citation>
    <scope>NUCLEOTIDE SEQUENCE</scope>
    <source>
        <strain evidence="1">CBS 757.83</strain>
    </source>
</reference>
<comment type="caution">
    <text evidence="1">The sequence shown here is derived from an EMBL/GenBank/DDBJ whole genome shotgun (WGS) entry which is preliminary data.</text>
</comment>
<dbReference type="EMBL" id="MU863627">
    <property type="protein sequence ID" value="KAK4104141.1"/>
    <property type="molecule type" value="Genomic_DNA"/>
</dbReference>